<keyword evidence="2 6" id="KW-0812">Transmembrane</keyword>
<keyword evidence="8" id="KW-1185">Reference proteome</keyword>
<dbReference type="OrthoDB" id="5141738at2759"/>
<dbReference type="GO" id="GO:0022857">
    <property type="term" value="F:transmembrane transporter activity"/>
    <property type="evidence" value="ECO:0007669"/>
    <property type="project" value="InterPro"/>
</dbReference>
<dbReference type="Proteomes" id="UP000281553">
    <property type="component" value="Unassembled WGS sequence"/>
</dbReference>
<sequence>MRKAMPKPSLKSPHGEEEDSDSQSSQKPLSLLQLDDVYDRLVGTHGLWQVMIVILFCLSTSSAMTFPVYANAVPRFRCKMEPAVEKALAEHAVSFHEAATLIGPWPKDPNDEGLHQGRYGCRRYQVTNRTIDWQKLLKNRTALFSGNSSTEPCPYGHVFYPWEHQYPSGIAADWNLVCEEAWKVPFSTSVYMVGMMIGFMLGGVFGDHLGRKKTIFMATFLECGFGLAVSFSPNYAAYTVLRALLSLSCTIKVTSISVFLVEMTNARYRSIFGAPWAIYVNFVSRAVHALAAMYINNWRYLHLIVVAPPCIGVFALYFLPESPRWLVSQNRLDEAVSTLYRAYRINNLLGRNRRPIMTRSEFIEELNHDPTPVYHESTVKGITQRCKLCIQNCDTTVCAKTWEAVKGPYQTGDLAKRSIVSTCIFAGQLCCFFGLLYYTRIIRGSIYLISFINACTSLPATFLSTILYSCVRSRRMPLLALYSMAGIVLLIGGLYTVILQPSSEMALIVCCNLALALLGATFNMIFIYIPELYPATLRTEGLGNASGLGRVGSIVSSFINELDQTFKHGFPVVVYAAVTFAVVMLLCCTPDTTGDNIKDKLEDEKSEKEVEAEDL</sequence>
<feature type="transmembrane region" description="Helical" evidence="6">
    <location>
        <begin position="419"/>
        <end position="439"/>
    </location>
</feature>
<dbReference type="PANTHER" id="PTHR24064">
    <property type="entry name" value="SOLUTE CARRIER FAMILY 22 MEMBER"/>
    <property type="match status" value="1"/>
</dbReference>
<feature type="region of interest" description="Disordered" evidence="5">
    <location>
        <begin position="1"/>
        <end position="27"/>
    </location>
</feature>
<evidence type="ECO:0008006" key="9">
    <source>
        <dbReference type="Google" id="ProtNLM"/>
    </source>
</evidence>
<dbReference type="EMBL" id="UYRU01060319">
    <property type="protein sequence ID" value="VDN14769.1"/>
    <property type="molecule type" value="Genomic_DNA"/>
</dbReference>
<evidence type="ECO:0000256" key="2">
    <source>
        <dbReference type="ARBA" id="ARBA00022692"/>
    </source>
</evidence>
<dbReference type="InterPro" id="IPR005828">
    <property type="entry name" value="MFS_sugar_transport-like"/>
</dbReference>
<keyword evidence="3 6" id="KW-1133">Transmembrane helix</keyword>
<evidence type="ECO:0000313" key="7">
    <source>
        <dbReference type="EMBL" id="VDN14769.1"/>
    </source>
</evidence>
<evidence type="ECO:0000256" key="3">
    <source>
        <dbReference type="ARBA" id="ARBA00022989"/>
    </source>
</evidence>
<feature type="transmembrane region" description="Helical" evidence="6">
    <location>
        <begin position="50"/>
        <end position="70"/>
    </location>
</feature>
<feature type="transmembrane region" description="Helical" evidence="6">
    <location>
        <begin position="445"/>
        <end position="467"/>
    </location>
</feature>
<feature type="transmembrane region" description="Helical" evidence="6">
    <location>
        <begin position="243"/>
        <end position="261"/>
    </location>
</feature>
<feature type="transmembrane region" description="Helical" evidence="6">
    <location>
        <begin position="572"/>
        <end position="590"/>
    </location>
</feature>
<organism evidence="7 8">
    <name type="scientific">Dibothriocephalus latus</name>
    <name type="common">Fish tapeworm</name>
    <name type="synonym">Diphyllobothrium latum</name>
    <dbReference type="NCBI Taxonomy" id="60516"/>
    <lineage>
        <taxon>Eukaryota</taxon>
        <taxon>Metazoa</taxon>
        <taxon>Spiralia</taxon>
        <taxon>Lophotrochozoa</taxon>
        <taxon>Platyhelminthes</taxon>
        <taxon>Cestoda</taxon>
        <taxon>Eucestoda</taxon>
        <taxon>Diphyllobothriidea</taxon>
        <taxon>Diphyllobothriidae</taxon>
        <taxon>Dibothriocephalus</taxon>
    </lineage>
</organism>
<evidence type="ECO:0000256" key="4">
    <source>
        <dbReference type="ARBA" id="ARBA00023136"/>
    </source>
</evidence>
<dbReference type="AlphaFoldDB" id="A0A3P7P253"/>
<dbReference type="Gene3D" id="1.20.1250.20">
    <property type="entry name" value="MFS general substrate transporter like domains"/>
    <property type="match status" value="1"/>
</dbReference>
<keyword evidence="4 6" id="KW-0472">Membrane</keyword>
<dbReference type="SUPFAM" id="SSF103473">
    <property type="entry name" value="MFS general substrate transporter"/>
    <property type="match status" value="1"/>
</dbReference>
<reference evidence="7 8" key="1">
    <citation type="submission" date="2018-11" db="EMBL/GenBank/DDBJ databases">
        <authorList>
            <consortium name="Pathogen Informatics"/>
        </authorList>
    </citation>
    <scope>NUCLEOTIDE SEQUENCE [LARGE SCALE GENOMIC DNA]</scope>
</reference>
<feature type="transmembrane region" description="Helical" evidence="6">
    <location>
        <begin position="189"/>
        <end position="207"/>
    </location>
</feature>
<comment type="subcellular location">
    <subcellularLocation>
        <location evidence="1">Membrane</location>
        <topology evidence="1">Multi-pass membrane protein</topology>
    </subcellularLocation>
</comment>
<evidence type="ECO:0000313" key="8">
    <source>
        <dbReference type="Proteomes" id="UP000281553"/>
    </source>
</evidence>
<name>A0A3P7P253_DIBLA</name>
<gene>
    <name evidence="7" type="ORF">DILT_LOCUS10600</name>
</gene>
<dbReference type="GO" id="GO:0016020">
    <property type="term" value="C:membrane"/>
    <property type="evidence" value="ECO:0007669"/>
    <property type="project" value="UniProtKB-SubCell"/>
</dbReference>
<dbReference type="InterPro" id="IPR036259">
    <property type="entry name" value="MFS_trans_sf"/>
</dbReference>
<evidence type="ECO:0000256" key="6">
    <source>
        <dbReference type="SAM" id="Phobius"/>
    </source>
</evidence>
<feature type="transmembrane region" description="Helical" evidence="6">
    <location>
        <begin position="300"/>
        <end position="319"/>
    </location>
</feature>
<feature type="transmembrane region" description="Helical" evidence="6">
    <location>
        <begin position="505"/>
        <end position="529"/>
    </location>
</feature>
<evidence type="ECO:0000256" key="1">
    <source>
        <dbReference type="ARBA" id="ARBA00004141"/>
    </source>
</evidence>
<proteinExistence type="predicted"/>
<dbReference type="Pfam" id="PF00083">
    <property type="entry name" value="Sugar_tr"/>
    <property type="match status" value="1"/>
</dbReference>
<evidence type="ECO:0000256" key="5">
    <source>
        <dbReference type="SAM" id="MobiDB-lite"/>
    </source>
</evidence>
<accession>A0A3P7P253</accession>
<feature type="transmembrane region" description="Helical" evidence="6">
    <location>
        <begin position="479"/>
        <end position="499"/>
    </location>
</feature>
<protein>
    <recommendedName>
        <fullName evidence="9">Major facilitator superfamily (MFS) profile domain-containing protein</fullName>
    </recommendedName>
</protein>